<evidence type="ECO:0000313" key="1">
    <source>
        <dbReference type="EnsemblMetazoa" id="GPPI027743-PA"/>
    </source>
</evidence>
<dbReference type="VEuPathDB" id="VectorBase:GPPI027743"/>
<organism evidence="1 2">
    <name type="scientific">Glossina palpalis gambiensis</name>
    <dbReference type="NCBI Taxonomy" id="67801"/>
    <lineage>
        <taxon>Eukaryota</taxon>
        <taxon>Metazoa</taxon>
        <taxon>Ecdysozoa</taxon>
        <taxon>Arthropoda</taxon>
        <taxon>Hexapoda</taxon>
        <taxon>Insecta</taxon>
        <taxon>Pterygota</taxon>
        <taxon>Neoptera</taxon>
        <taxon>Endopterygota</taxon>
        <taxon>Diptera</taxon>
        <taxon>Brachycera</taxon>
        <taxon>Muscomorpha</taxon>
        <taxon>Hippoboscoidea</taxon>
        <taxon>Glossinidae</taxon>
        <taxon>Glossina</taxon>
    </lineage>
</organism>
<dbReference type="EMBL" id="JXJN01013015">
    <property type="status" value="NOT_ANNOTATED_CDS"/>
    <property type="molecule type" value="Genomic_DNA"/>
</dbReference>
<proteinExistence type="predicted"/>
<reference evidence="2" key="1">
    <citation type="submission" date="2015-01" db="EMBL/GenBank/DDBJ databases">
        <authorList>
            <person name="Aksoy S."/>
            <person name="Warren W."/>
            <person name="Wilson R.K."/>
        </authorList>
    </citation>
    <scope>NUCLEOTIDE SEQUENCE [LARGE SCALE GENOMIC DNA]</scope>
    <source>
        <strain evidence="2">IAEA</strain>
    </source>
</reference>
<sequence length="228" mass="26531">MFRTTTTTTTMFAILNRNLCFFANVMETELCQYRRFNRQRNTNSLYTAGGLSEHYKLQRYQFSIQVFKETKFMFAKGRKAYVQLLQYSRTVCTILLNENVSVDALQPVYTGVSARRQRKKASENNTLRNCMSDCFLFHACYDATMTLALSTNNYSQNIAQSLKRSVQVLHKFVVIRVLLCYKTPALSIALHTVKFIWLSTAARYVVLSLEDIKERLHWHNLVRLRGCG</sequence>
<keyword evidence="2" id="KW-1185">Reference proteome</keyword>
<dbReference type="AlphaFoldDB" id="A0A1B0BEU1"/>
<dbReference type="EnsemblMetazoa" id="GPPI027743-RA">
    <property type="protein sequence ID" value="GPPI027743-PA"/>
    <property type="gene ID" value="GPPI027743"/>
</dbReference>
<accession>A0A1B0BEU1</accession>
<name>A0A1B0BEU1_9MUSC</name>
<reference evidence="1" key="2">
    <citation type="submission" date="2020-05" db="UniProtKB">
        <authorList>
            <consortium name="EnsemblMetazoa"/>
        </authorList>
    </citation>
    <scope>IDENTIFICATION</scope>
    <source>
        <strain evidence="1">IAEA</strain>
    </source>
</reference>
<dbReference type="Proteomes" id="UP000092460">
    <property type="component" value="Unassembled WGS sequence"/>
</dbReference>
<evidence type="ECO:0000313" key="2">
    <source>
        <dbReference type="Proteomes" id="UP000092460"/>
    </source>
</evidence>
<protein>
    <submittedName>
        <fullName evidence="1">Uncharacterized protein</fullName>
    </submittedName>
</protein>